<accession>A0ABW4Z0R2</accession>
<keyword evidence="2" id="KW-1185">Reference proteome</keyword>
<dbReference type="Proteomes" id="UP001597299">
    <property type="component" value="Unassembled WGS sequence"/>
</dbReference>
<organism evidence="1 2">
    <name type="scientific">Ancylobacter oerskovii</name>
    <dbReference type="NCBI Taxonomy" id="459519"/>
    <lineage>
        <taxon>Bacteria</taxon>
        <taxon>Pseudomonadati</taxon>
        <taxon>Pseudomonadota</taxon>
        <taxon>Alphaproteobacteria</taxon>
        <taxon>Hyphomicrobiales</taxon>
        <taxon>Xanthobacteraceae</taxon>
        <taxon>Ancylobacter</taxon>
    </lineage>
</organism>
<evidence type="ECO:0008006" key="3">
    <source>
        <dbReference type="Google" id="ProtNLM"/>
    </source>
</evidence>
<name>A0ABW4Z0R2_9HYPH</name>
<gene>
    <name evidence="1" type="ORF">ACFSNC_16795</name>
</gene>
<evidence type="ECO:0000313" key="2">
    <source>
        <dbReference type="Proteomes" id="UP001597299"/>
    </source>
</evidence>
<dbReference type="EMBL" id="JBHUHD010000001">
    <property type="protein sequence ID" value="MFD2142067.1"/>
    <property type="molecule type" value="Genomic_DNA"/>
</dbReference>
<proteinExistence type="predicted"/>
<sequence length="377" mass="40380">MRIQGIHLTLMIGPGVPVPVPREVLDALTSVQVTSAAGDTQSGFDLTFALDRRSPLATLFLVSGGASIPLVRVIVVATINGTPNVLIDGVMTHHQVEPGSGGGPSTLKVQGKDLSTVMGYIDFSGLPYPAMPPVARVALIIAKYAWLGLMPLTIPSVVEDIPLPTDRIPVQKGKDLDYVRQLARQCGHVFYVEPGPAPGTSVAYWGPEIRVGPPQPALSIDMDAHTNVEQLSFRFDKERKEMPVVFIQEPLSKAPIPIPIPDVTPLNPPLGAVPPLPPKITLMNDTTQLSPLAALMRGIAYASQHSDCVFASGSLDVLRYGQVLKSRRLVGLRGAGLAFDGLYYVSRVTHEIARGQYKQSFELARNGVVSTLPQVAA</sequence>
<reference evidence="2" key="1">
    <citation type="journal article" date="2019" name="Int. J. Syst. Evol. Microbiol.">
        <title>The Global Catalogue of Microorganisms (GCM) 10K type strain sequencing project: providing services to taxonomists for standard genome sequencing and annotation.</title>
        <authorList>
            <consortium name="The Broad Institute Genomics Platform"/>
            <consortium name="The Broad Institute Genome Sequencing Center for Infectious Disease"/>
            <person name="Wu L."/>
            <person name="Ma J."/>
        </authorList>
    </citation>
    <scope>NUCLEOTIDE SEQUENCE [LARGE SCALE GENOMIC DNA]</scope>
    <source>
        <strain evidence="2">CCM 7435</strain>
    </source>
</reference>
<protein>
    <recommendedName>
        <fullName evidence="3">Phage protein D</fullName>
    </recommendedName>
</protein>
<comment type="caution">
    <text evidence="1">The sequence shown here is derived from an EMBL/GenBank/DDBJ whole genome shotgun (WGS) entry which is preliminary data.</text>
</comment>
<evidence type="ECO:0000313" key="1">
    <source>
        <dbReference type="EMBL" id="MFD2142067.1"/>
    </source>
</evidence>
<dbReference type="RefSeq" id="WP_213351533.1">
    <property type="nucleotide sequence ID" value="NZ_JAHBGB010000006.1"/>
</dbReference>